<dbReference type="GO" id="GO:0016020">
    <property type="term" value="C:membrane"/>
    <property type="evidence" value="ECO:0007669"/>
    <property type="project" value="UniProtKB-SubCell"/>
</dbReference>
<evidence type="ECO:0000256" key="1">
    <source>
        <dbReference type="ARBA" id="ARBA00004141"/>
    </source>
</evidence>
<evidence type="ECO:0000313" key="17">
    <source>
        <dbReference type="Proteomes" id="UP000257109"/>
    </source>
</evidence>
<feature type="domain" description="Cation/H(+) antiporter C-terminal" evidence="15">
    <location>
        <begin position="628"/>
        <end position="795"/>
    </location>
</feature>
<feature type="transmembrane region" description="Helical" evidence="12">
    <location>
        <begin position="165"/>
        <end position="186"/>
    </location>
</feature>
<dbReference type="InterPro" id="IPR050794">
    <property type="entry name" value="CPA2_transporter"/>
</dbReference>
<feature type="domain" description="Cation/H+ exchanger transmembrane" evidence="13">
    <location>
        <begin position="52"/>
        <end position="424"/>
    </location>
</feature>
<feature type="transmembrane region" description="Helical" evidence="12">
    <location>
        <begin position="378"/>
        <end position="398"/>
    </location>
</feature>
<accession>A0A371EXW7</accession>
<dbReference type="InterPro" id="IPR006153">
    <property type="entry name" value="Cation/H_exchanger_TM"/>
</dbReference>
<keyword evidence="5 12" id="KW-0812">Transmembrane</keyword>
<comment type="caution">
    <text evidence="16">The sequence shown here is derived from an EMBL/GenBank/DDBJ whole genome shotgun (WGS) entry which is preliminary data.</text>
</comment>
<evidence type="ECO:0000256" key="6">
    <source>
        <dbReference type="ARBA" id="ARBA00022958"/>
    </source>
</evidence>
<evidence type="ECO:0000259" key="15">
    <source>
        <dbReference type="Pfam" id="PF23259"/>
    </source>
</evidence>
<protein>
    <submittedName>
        <fullName evidence="16">Cation/H(+) antiporter 15</fullName>
    </submittedName>
</protein>
<evidence type="ECO:0000256" key="11">
    <source>
        <dbReference type="SAM" id="MobiDB-lite"/>
    </source>
</evidence>
<feature type="transmembrane region" description="Helical" evidence="12">
    <location>
        <begin position="101"/>
        <end position="118"/>
    </location>
</feature>
<keyword evidence="2" id="KW-0813">Transport</keyword>
<feature type="transmembrane region" description="Helical" evidence="12">
    <location>
        <begin position="293"/>
        <end position="312"/>
    </location>
</feature>
<feature type="region of interest" description="Disordered" evidence="11">
    <location>
        <begin position="802"/>
        <end position="825"/>
    </location>
</feature>
<feature type="transmembrane region" description="Helical" evidence="12">
    <location>
        <begin position="319"/>
        <end position="340"/>
    </location>
</feature>
<feature type="transmembrane region" description="Helical" evidence="12">
    <location>
        <begin position="198"/>
        <end position="221"/>
    </location>
</feature>
<comment type="similarity">
    <text evidence="10">Belongs to the monovalent cation:proton antiporter 2 (CPA2) transporter (TC 2.A.37) family. CHX (TC 2.A.37.4) subfamily.</text>
</comment>
<dbReference type="InterPro" id="IPR057290">
    <property type="entry name" value="CHX17_C"/>
</dbReference>
<gene>
    <name evidence="16" type="primary">CHX15</name>
    <name evidence="16" type="ORF">CR513_49924</name>
</gene>
<dbReference type="PANTHER" id="PTHR32468:SF176">
    <property type="entry name" value="CATION_H+ EXCHANGER 3"/>
    <property type="match status" value="1"/>
</dbReference>
<feature type="transmembrane region" description="Helical" evidence="12">
    <location>
        <begin position="227"/>
        <end position="248"/>
    </location>
</feature>
<dbReference type="Pfam" id="PF00999">
    <property type="entry name" value="Na_H_Exchanger"/>
    <property type="match status" value="1"/>
</dbReference>
<keyword evidence="8" id="KW-0406">Ion transport</keyword>
<proteinExistence type="inferred from homology"/>
<feature type="transmembrane region" description="Helical" evidence="12">
    <location>
        <begin position="268"/>
        <end position="287"/>
    </location>
</feature>
<dbReference type="FunFam" id="1.20.1530.20:FF:000003">
    <property type="entry name" value="Cation/H(+) antiporter 15"/>
    <property type="match status" value="1"/>
</dbReference>
<keyword evidence="9 12" id="KW-0472">Membrane</keyword>
<feature type="non-terminal residue" evidence="16">
    <location>
        <position position="1"/>
    </location>
</feature>
<keyword evidence="7 12" id="KW-1133">Transmembrane helix</keyword>
<organism evidence="16 17">
    <name type="scientific">Mucuna pruriens</name>
    <name type="common">Velvet bean</name>
    <name type="synonym">Dolichos pruriens</name>
    <dbReference type="NCBI Taxonomy" id="157652"/>
    <lineage>
        <taxon>Eukaryota</taxon>
        <taxon>Viridiplantae</taxon>
        <taxon>Streptophyta</taxon>
        <taxon>Embryophyta</taxon>
        <taxon>Tracheophyta</taxon>
        <taxon>Spermatophyta</taxon>
        <taxon>Magnoliopsida</taxon>
        <taxon>eudicotyledons</taxon>
        <taxon>Gunneridae</taxon>
        <taxon>Pentapetalae</taxon>
        <taxon>rosids</taxon>
        <taxon>fabids</taxon>
        <taxon>Fabales</taxon>
        <taxon>Fabaceae</taxon>
        <taxon>Papilionoideae</taxon>
        <taxon>50 kb inversion clade</taxon>
        <taxon>NPAAA clade</taxon>
        <taxon>indigoferoid/millettioid clade</taxon>
        <taxon>Phaseoleae</taxon>
        <taxon>Mucuna</taxon>
    </lineage>
</organism>
<evidence type="ECO:0000259" key="13">
    <source>
        <dbReference type="Pfam" id="PF00999"/>
    </source>
</evidence>
<feature type="transmembrane region" description="Helical" evidence="12">
    <location>
        <begin position="410"/>
        <end position="432"/>
    </location>
</feature>
<dbReference type="GO" id="GO:0012505">
    <property type="term" value="C:endomembrane system"/>
    <property type="evidence" value="ECO:0007669"/>
    <property type="project" value="TreeGrafter"/>
</dbReference>
<dbReference type="PANTHER" id="PTHR32468">
    <property type="entry name" value="CATION/H + ANTIPORTER"/>
    <property type="match status" value="1"/>
</dbReference>
<dbReference type="AlphaFoldDB" id="A0A371EXW7"/>
<evidence type="ECO:0000256" key="7">
    <source>
        <dbReference type="ARBA" id="ARBA00022989"/>
    </source>
</evidence>
<feature type="domain" description="Cation/H(+) antiporter central" evidence="14">
    <location>
        <begin position="486"/>
        <end position="623"/>
    </location>
</feature>
<reference evidence="16" key="1">
    <citation type="submission" date="2018-05" db="EMBL/GenBank/DDBJ databases">
        <title>Draft genome of Mucuna pruriens seed.</title>
        <authorList>
            <person name="Nnadi N.E."/>
            <person name="Vos R."/>
            <person name="Hasami M.H."/>
            <person name="Devisetty U.K."/>
            <person name="Aguiy J.C."/>
        </authorList>
    </citation>
    <scope>NUCLEOTIDE SEQUENCE [LARGE SCALE GENOMIC DNA]</scope>
    <source>
        <strain evidence="16">JCA_2017</strain>
    </source>
</reference>
<dbReference type="Pfam" id="PF23259">
    <property type="entry name" value="CHX17_C"/>
    <property type="match status" value="1"/>
</dbReference>
<dbReference type="GO" id="GO:0006885">
    <property type="term" value="P:regulation of pH"/>
    <property type="evidence" value="ECO:0007669"/>
    <property type="project" value="UniProtKB-ARBA"/>
</dbReference>
<feature type="transmembrane region" description="Helical" evidence="12">
    <location>
        <begin position="346"/>
        <end position="371"/>
    </location>
</feature>
<evidence type="ECO:0000256" key="5">
    <source>
        <dbReference type="ARBA" id="ARBA00022692"/>
    </source>
</evidence>
<evidence type="ECO:0000256" key="8">
    <source>
        <dbReference type="ARBA" id="ARBA00023065"/>
    </source>
</evidence>
<evidence type="ECO:0000256" key="10">
    <source>
        <dbReference type="ARBA" id="ARBA00038341"/>
    </source>
</evidence>
<evidence type="ECO:0000259" key="14">
    <source>
        <dbReference type="Pfam" id="PF23256"/>
    </source>
</evidence>
<feature type="transmembrane region" description="Helical" evidence="12">
    <location>
        <begin position="130"/>
        <end position="153"/>
    </location>
</feature>
<dbReference type="InterPro" id="IPR038770">
    <property type="entry name" value="Na+/solute_symporter_sf"/>
</dbReference>
<dbReference type="EMBL" id="QJKJ01011567">
    <property type="protein sequence ID" value="RDX70793.1"/>
    <property type="molecule type" value="Genomic_DNA"/>
</dbReference>
<dbReference type="OrthoDB" id="2687058at2759"/>
<name>A0A371EXW7_MUCPR</name>
<dbReference type="GO" id="GO:0015297">
    <property type="term" value="F:antiporter activity"/>
    <property type="evidence" value="ECO:0007669"/>
    <property type="project" value="UniProtKB-KW"/>
</dbReference>
<dbReference type="InterPro" id="IPR057291">
    <property type="entry name" value="CHX17_2nd"/>
</dbReference>
<dbReference type="GO" id="GO:0006813">
    <property type="term" value="P:potassium ion transport"/>
    <property type="evidence" value="ECO:0007669"/>
    <property type="project" value="UniProtKB-KW"/>
</dbReference>
<evidence type="ECO:0000256" key="3">
    <source>
        <dbReference type="ARBA" id="ARBA00022449"/>
    </source>
</evidence>
<evidence type="ECO:0000256" key="2">
    <source>
        <dbReference type="ARBA" id="ARBA00022448"/>
    </source>
</evidence>
<dbReference type="Gene3D" id="1.20.1530.20">
    <property type="match status" value="1"/>
</dbReference>
<evidence type="ECO:0000256" key="4">
    <source>
        <dbReference type="ARBA" id="ARBA00022538"/>
    </source>
</evidence>
<keyword evidence="4" id="KW-0633">Potassium transport</keyword>
<feature type="transmembrane region" description="Helical" evidence="12">
    <location>
        <begin position="36"/>
        <end position="57"/>
    </location>
</feature>
<dbReference type="Pfam" id="PF23256">
    <property type="entry name" value="CHX17_2nd"/>
    <property type="match status" value="1"/>
</dbReference>
<comment type="subcellular location">
    <subcellularLocation>
        <location evidence="1">Membrane</location>
        <topology evidence="1">Multi-pass membrane protein</topology>
    </subcellularLocation>
</comment>
<sequence>MADTNNKTDDYIVCYAPTMITTNGVWQGDNPLDYSLPLFILQLTLVVVATRLFVFLLKPFRQPRVIAEVLGGVMLGPSVLGQNETFANAVFPLRSVMVIETMANIGLLYFLFLVGVEMDISIVRSVGRKAVASAIAGMVLPFVVGVVFSYLLAKKTDKDINQGTFILFLGVALSVTAFPVLARILAELKLVNTELGKLALSAALINDVCAWILLALAIALAETETTSLASLWVLMSSAAFVAFCAYAVRPAAMWLVKKTPEGESFSEFYLSLILAGVMVSGFITDAIGTHSVFGAFVFGLAIPNGPLSFTLVEKLEDFVSGLLLPLFFAISGLKTNLSLIHGSYTWVILLLIIFLACIGKVVGTLLVALFYQMPIQEGAALGLLMNTKGLVEMVVLNVGKDQKVFDEESFAIMVVITVIMTAIIVPAISVIYKPSRHSIYYRRRTIEISKSEAEFRILVCVHTPRNVPTMINLLEASNPTKNSPICLYVLHLVELSGRTSAMLIVHNTSKPDLPILNRTEAQSDHIIKAFENYEQHASFISIQPLTAISPYSTMHEDICNLAADKRVSFIIVPFHKQQTVDGGMEATNMAYRAINQNVLANAPCSVGILVDRGLSGSNRVSANQVSHHVAVLFFGGPDDREALCYGWRMMEHPGISLTMMRFIPGDQASQPPLKQQEDINDEPIRELTVKTDRDIQKQLDEKLMQEFRMRCGEDDSFEYVEKVVNNGEDTVAAIRTMDDIHDLFIVGRGQGMISPLTAGLTDWSECPEIGAIGDLLASSDFAATASVLVVQQYAGEPQQFEGMETPLGANSTPTQPGHKPFTSEF</sequence>
<keyword evidence="6" id="KW-0630">Potassium</keyword>
<evidence type="ECO:0000313" key="16">
    <source>
        <dbReference type="EMBL" id="RDX70793.1"/>
    </source>
</evidence>
<dbReference type="GO" id="GO:1902600">
    <property type="term" value="P:proton transmembrane transport"/>
    <property type="evidence" value="ECO:0007669"/>
    <property type="project" value="InterPro"/>
</dbReference>
<evidence type="ECO:0000256" key="9">
    <source>
        <dbReference type="ARBA" id="ARBA00023136"/>
    </source>
</evidence>
<dbReference type="Proteomes" id="UP000257109">
    <property type="component" value="Unassembled WGS sequence"/>
</dbReference>
<evidence type="ECO:0000256" key="12">
    <source>
        <dbReference type="SAM" id="Phobius"/>
    </source>
</evidence>
<keyword evidence="3" id="KW-0050">Antiport</keyword>
<dbReference type="STRING" id="157652.A0A371EXW7"/>
<keyword evidence="17" id="KW-1185">Reference proteome</keyword>